<dbReference type="InterPro" id="IPR050109">
    <property type="entry name" value="HTH-type_TetR-like_transc_reg"/>
</dbReference>
<dbReference type="RefSeq" id="WP_152729874.1">
    <property type="nucleotide sequence ID" value="NZ_JAABOZ010000002.1"/>
</dbReference>
<evidence type="ECO:0000256" key="3">
    <source>
        <dbReference type="ARBA" id="ARBA00023163"/>
    </source>
</evidence>
<keyword evidence="1" id="KW-0805">Transcription regulation</keyword>
<proteinExistence type="predicted"/>
<dbReference type="AlphaFoldDB" id="A0A7K3WCD8"/>
<accession>A0A7K3WCD8</accession>
<dbReference type="SUPFAM" id="SSF46689">
    <property type="entry name" value="Homeodomain-like"/>
    <property type="match status" value="1"/>
</dbReference>
<feature type="domain" description="HTH tetR-type" evidence="5">
    <location>
        <begin position="7"/>
        <end position="67"/>
    </location>
</feature>
<evidence type="ECO:0000313" key="6">
    <source>
        <dbReference type="EMBL" id="NEL53986.1"/>
    </source>
</evidence>
<keyword evidence="3" id="KW-0804">Transcription</keyword>
<dbReference type="GO" id="GO:0000976">
    <property type="term" value="F:transcription cis-regulatory region binding"/>
    <property type="evidence" value="ECO:0007669"/>
    <property type="project" value="TreeGrafter"/>
</dbReference>
<comment type="caution">
    <text evidence="6">The sequence shown here is derived from an EMBL/GenBank/DDBJ whole genome shotgun (WGS) entry which is preliminary data.</text>
</comment>
<dbReference type="SUPFAM" id="SSF48498">
    <property type="entry name" value="Tetracyclin repressor-like, C-terminal domain"/>
    <property type="match status" value="1"/>
</dbReference>
<dbReference type="Gene3D" id="1.10.10.60">
    <property type="entry name" value="Homeodomain-like"/>
    <property type="match status" value="1"/>
</dbReference>
<protein>
    <submittedName>
        <fullName evidence="6">TetR/AcrR family transcriptional regulator</fullName>
    </submittedName>
</protein>
<dbReference type="Pfam" id="PF00440">
    <property type="entry name" value="TetR_N"/>
    <property type="match status" value="1"/>
</dbReference>
<dbReference type="Gene3D" id="1.10.357.10">
    <property type="entry name" value="Tetracycline Repressor, domain 2"/>
    <property type="match status" value="1"/>
</dbReference>
<dbReference type="PANTHER" id="PTHR30055">
    <property type="entry name" value="HTH-TYPE TRANSCRIPTIONAL REGULATOR RUTR"/>
    <property type="match status" value="1"/>
</dbReference>
<sequence>MARPRDPAVDRAVVEACVELLDEVGRAGLSRAAIAQRAGVGAPTLNRRFGSVEEVLVAVASSRPAQPPLPADVDSLRGHLVAQLTRTARAFAAGGVRRPAAELLAAAAGDDRVQQALQETLAEVRAEGLRWVERARAAGEVRADVDGETVLDLVTGAAYYRLLWRGEVLTEDEVEPLVDAVLRGLR</sequence>
<dbReference type="InterPro" id="IPR001647">
    <property type="entry name" value="HTH_TetR"/>
</dbReference>
<gene>
    <name evidence="6" type="ORF">G1H19_08245</name>
</gene>
<evidence type="ECO:0000313" key="7">
    <source>
        <dbReference type="Proteomes" id="UP000470470"/>
    </source>
</evidence>
<evidence type="ECO:0000256" key="4">
    <source>
        <dbReference type="PROSITE-ProRule" id="PRU00335"/>
    </source>
</evidence>
<dbReference type="InterPro" id="IPR009057">
    <property type="entry name" value="Homeodomain-like_sf"/>
</dbReference>
<reference evidence="6 7" key="1">
    <citation type="submission" date="2020-02" db="EMBL/GenBank/DDBJ databases">
        <title>The whole genome sequence of CPCC 205119.</title>
        <authorList>
            <person name="Jiang Z."/>
        </authorList>
    </citation>
    <scope>NUCLEOTIDE SEQUENCE [LARGE SCALE GENOMIC DNA]</scope>
    <source>
        <strain evidence="6 7">CPCC 205119</strain>
    </source>
</reference>
<dbReference type="InterPro" id="IPR036271">
    <property type="entry name" value="Tet_transcr_reg_TetR-rel_C_sf"/>
</dbReference>
<dbReference type="PANTHER" id="PTHR30055:SF148">
    <property type="entry name" value="TETR-FAMILY TRANSCRIPTIONAL REGULATOR"/>
    <property type="match status" value="1"/>
</dbReference>
<evidence type="ECO:0000259" key="5">
    <source>
        <dbReference type="PROSITE" id="PS50977"/>
    </source>
</evidence>
<dbReference type="PROSITE" id="PS50977">
    <property type="entry name" value="HTH_TETR_2"/>
    <property type="match status" value="1"/>
</dbReference>
<dbReference type="Proteomes" id="UP000470470">
    <property type="component" value="Unassembled WGS sequence"/>
</dbReference>
<dbReference type="Pfam" id="PF16859">
    <property type="entry name" value="TetR_C_11"/>
    <property type="match status" value="1"/>
</dbReference>
<dbReference type="GO" id="GO:0003700">
    <property type="term" value="F:DNA-binding transcription factor activity"/>
    <property type="evidence" value="ECO:0007669"/>
    <property type="project" value="TreeGrafter"/>
</dbReference>
<evidence type="ECO:0000256" key="2">
    <source>
        <dbReference type="ARBA" id="ARBA00023125"/>
    </source>
</evidence>
<organism evidence="6 7">
    <name type="scientific">Goekera deserti</name>
    <dbReference type="NCBI Taxonomy" id="2497753"/>
    <lineage>
        <taxon>Bacteria</taxon>
        <taxon>Bacillati</taxon>
        <taxon>Actinomycetota</taxon>
        <taxon>Actinomycetes</taxon>
        <taxon>Geodermatophilales</taxon>
        <taxon>Geodermatophilaceae</taxon>
        <taxon>Goekera</taxon>
    </lineage>
</organism>
<dbReference type="InterPro" id="IPR011075">
    <property type="entry name" value="TetR_C"/>
</dbReference>
<dbReference type="EMBL" id="JAAGWK010000010">
    <property type="protein sequence ID" value="NEL53986.1"/>
    <property type="molecule type" value="Genomic_DNA"/>
</dbReference>
<name>A0A7K3WCD8_9ACTN</name>
<feature type="DNA-binding region" description="H-T-H motif" evidence="4">
    <location>
        <begin position="30"/>
        <end position="49"/>
    </location>
</feature>
<evidence type="ECO:0000256" key="1">
    <source>
        <dbReference type="ARBA" id="ARBA00023015"/>
    </source>
</evidence>
<keyword evidence="2 4" id="KW-0238">DNA-binding</keyword>
<keyword evidence="7" id="KW-1185">Reference proteome</keyword>